<keyword evidence="9 14" id="KW-0472">Membrane</keyword>
<name>A0ABY5UY06_9BACT</name>
<evidence type="ECO:0000256" key="7">
    <source>
        <dbReference type="ARBA" id="ARBA00022801"/>
    </source>
</evidence>
<evidence type="ECO:0000256" key="14">
    <source>
        <dbReference type="HAMAP-Rule" id="MF_01006"/>
    </source>
</evidence>
<dbReference type="EC" id="3.6.1.27" evidence="3 14"/>
<feature type="transmembrane region" description="Helical" evidence="14">
    <location>
        <begin position="144"/>
        <end position="161"/>
    </location>
</feature>
<evidence type="ECO:0000256" key="4">
    <source>
        <dbReference type="ARBA" id="ARBA00021581"/>
    </source>
</evidence>
<keyword evidence="14" id="KW-0573">Peptidoglycan synthesis</keyword>
<dbReference type="PANTHER" id="PTHR30622">
    <property type="entry name" value="UNDECAPRENYL-DIPHOSPHATASE"/>
    <property type="match status" value="1"/>
</dbReference>
<dbReference type="GeneID" id="82891373"/>
<evidence type="ECO:0000313" key="16">
    <source>
        <dbReference type="Proteomes" id="UP001059295"/>
    </source>
</evidence>
<evidence type="ECO:0000256" key="11">
    <source>
        <dbReference type="ARBA" id="ARBA00032707"/>
    </source>
</evidence>
<dbReference type="RefSeq" id="WP_019246112.1">
    <property type="nucleotide sequence ID" value="NZ_CAPH01000013.1"/>
</dbReference>
<evidence type="ECO:0000256" key="13">
    <source>
        <dbReference type="ARBA" id="ARBA00047594"/>
    </source>
</evidence>
<keyword evidence="14" id="KW-0133">Cell shape</keyword>
<feature type="transmembrane region" description="Helical" evidence="14">
    <location>
        <begin position="81"/>
        <end position="100"/>
    </location>
</feature>
<reference evidence="15" key="1">
    <citation type="journal article" date="2022" name="Cell">
        <title>Design, construction, and in vivo augmentation of a complex gut microbiome.</title>
        <authorList>
            <person name="Cheng A.G."/>
            <person name="Ho P.Y."/>
            <person name="Aranda-Diaz A."/>
            <person name="Jain S."/>
            <person name="Yu F.B."/>
            <person name="Meng X."/>
            <person name="Wang M."/>
            <person name="Iakiviak M."/>
            <person name="Nagashima K."/>
            <person name="Zhao A."/>
            <person name="Murugkar P."/>
            <person name="Patil A."/>
            <person name="Atabakhsh K."/>
            <person name="Weakley A."/>
            <person name="Yan J."/>
            <person name="Brumbaugh A.R."/>
            <person name="Higginbottom S."/>
            <person name="Dimas A."/>
            <person name="Shiver A.L."/>
            <person name="Deutschbauer A."/>
            <person name="Neff N."/>
            <person name="Sonnenburg J.L."/>
            <person name="Huang K.C."/>
            <person name="Fischbach M.A."/>
        </authorList>
    </citation>
    <scope>NUCLEOTIDE SEQUENCE</scope>
    <source>
        <strain evidence="15">AP11</strain>
    </source>
</reference>
<dbReference type="Pfam" id="PF02673">
    <property type="entry name" value="BacA"/>
    <property type="match status" value="1"/>
</dbReference>
<comment type="subcellular location">
    <subcellularLocation>
        <location evidence="1 14">Cell membrane</location>
        <topology evidence="1 14">Multi-pass membrane protein</topology>
    </subcellularLocation>
</comment>
<sequence>MEFWEAIVLGIVQGLTEFLPVSSSGHLQIFNTLFGLQGEENLTFAVAVHAATVCSTIVVFRAELGRLIVGFFRFRRNAETVYVGKILLSMIPVAVVGLLFKEQVEALFASGLLVVGVSLILTAALLTFAYYARPRRRSDISFRDAFVIGIAQAFAAVLPGLSRSGSTIATGLLLGDRKEDVAKFSFLMVLIPILGEAFLDALKGGFAPAESGISAAALTGGFIAAFVSGFLACNWMIGLVKRGKLIYFAVYCLAVGIASILYSLI</sequence>
<evidence type="ECO:0000256" key="1">
    <source>
        <dbReference type="ARBA" id="ARBA00004651"/>
    </source>
</evidence>
<keyword evidence="7 14" id="KW-0378">Hydrolase</keyword>
<keyword evidence="14" id="KW-0961">Cell wall biogenesis/degradation</keyword>
<keyword evidence="10 14" id="KW-0046">Antibiotic resistance</keyword>
<comment type="miscellaneous">
    <text evidence="14">Bacitracin is thought to be involved in the inhibition of peptidoglycan synthesis by sequestering undecaprenyl diphosphate, thereby reducing the pool of lipid carrier available.</text>
</comment>
<keyword evidence="8 14" id="KW-1133">Transmembrane helix</keyword>
<evidence type="ECO:0000256" key="8">
    <source>
        <dbReference type="ARBA" id="ARBA00022989"/>
    </source>
</evidence>
<dbReference type="Proteomes" id="UP001059295">
    <property type="component" value="Chromosome"/>
</dbReference>
<dbReference type="HAMAP" id="MF_01006">
    <property type="entry name" value="Undec_diphosphatase"/>
    <property type="match status" value="1"/>
</dbReference>
<evidence type="ECO:0000256" key="3">
    <source>
        <dbReference type="ARBA" id="ARBA00012374"/>
    </source>
</evidence>
<feature type="transmembrane region" description="Helical" evidence="14">
    <location>
        <begin position="245"/>
        <end position="264"/>
    </location>
</feature>
<dbReference type="InterPro" id="IPR003824">
    <property type="entry name" value="UppP"/>
</dbReference>
<comment type="similarity">
    <text evidence="2 14">Belongs to the UppP family.</text>
</comment>
<evidence type="ECO:0000256" key="5">
    <source>
        <dbReference type="ARBA" id="ARBA00022475"/>
    </source>
</evidence>
<evidence type="ECO:0000256" key="6">
    <source>
        <dbReference type="ARBA" id="ARBA00022692"/>
    </source>
</evidence>
<evidence type="ECO:0000313" key="15">
    <source>
        <dbReference type="EMBL" id="UWN56324.1"/>
    </source>
</evidence>
<gene>
    <name evidence="14" type="primary">uppP</name>
    <name evidence="15" type="ORF">NQ491_06525</name>
</gene>
<feature type="transmembrane region" description="Helical" evidence="14">
    <location>
        <begin position="106"/>
        <end position="132"/>
    </location>
</feature>
<comment type="catalytic activity">
    <reaction evidence="13 14">
        <text>di-trans,octa-cis-undecaprenyl diphosphate + H2O = di-trans,octa-cis-undecaprenyl phosphate + phosphate + H(+)</text>
        <dbReference type="Rhea" id="RHEA:28094"/>
        <dbReference type="ChEBI" id="CHEBI:15377"/>
        <dbReference type="ChEBI" id="CHEBI:15378"/>
        <dbReference type="ChEBI" id="CHEBI:43474"/>
        <dbReference type="ChEBI" id="CHEBI:58405"/>
        <dbReference type="ChEBI" id="CHEBI:60392"/>
        <dbReference type="EC" id="3.6.1.27"/>
    </reaction>
</comment>
<keyword evidence="6 14" id="KW-0812">Transmembrane</keyword>
<dbReference type="EMBL" id="CP102294">
    <property type="protein sequence ID" value="UWN56324.1"/>
    <property type="molecule type" value="Genomic_DNA"/>
</dbReference>
<evidence type="ECO:0000256" key="2">
    <source>
        <dbReference type="ARBA" id="ARBA00010621"/>
    </source>
</evidence>
<organism evidence="15 16">
    <name type="scientific">Alistipes ihumii AP11</name>
    <dbReference type="NCBI Taxonomy" id="1211813"/>
    <lineage>
        <taxon>Bacteria</taxon>
        <taxon>Pseudomonadati</taxon>
        <taxon>Bacteroidota</taxon>
        <taxon>Bacteroidia</taxon>
        <taxon>Bacteroidales</taxon>
        <taxon>Rikenellaceae</taxon>
        <taxon>Alistipes</taxon>
    </lineage>
</organism>
<keyword evidence="5 14" id="KW-1003">Cell membrane</keyword>
<dbReference type="PANTHER" id="PTHR30622:SF2">
    <property type="entry name" value="UNDECAPRENYL-DIPHOSPHATASE"/>
    <property type="match status" value="1"/>
</dbReference>
<protein>
    <recommendedName>
        <fullName evidence="4 14">Undecaprenyl-diphosphatase</fullName>
        <ecNumber evidence="3 14">3.6.1.27</ecNumber>
    </recommendedName>
    <alternativeName>
        <fullName evidence="12 14">Bacitracin resistance protein</fullName>
    </alternativeName>
    <alternativeName>
        <fullName evidence="11 14">Undecaprenyl pyrophosphate phosphatase</fullName>
    </alternativeName>
</protein>
<evidence type="ECO:0000256" key="10">
    <source>
        <dbReference type="ARBA" id="ARBA00023251"/>
    </source>
</evidence>
<evidence type="ECO:0000256" key="9">
    <source>
        <dbReference type="ARBA" id="ARBA00023136"/>
    </source>
</evidence>
<feature type="transmembrane region" description="Helical" evidence="14">
    <location>
        <begin position="214"/>
        <end position="239"/>
    </location>
</feature>
<comment type="function">
    <text evidence="14">Catalyzes the dephosphorylation of undecaprenyl diphosphate (UPP). Confers resistance to bacitracin.</text>
</comment>
<feature type="transmembrane region" description="Helical" evidence="14">
    <location>
        <begin position="42"/>
        <end position="60"/>
    </location>
</feature>
<accession>A0ABY5UY06</accession>
<evidence type="ECO:0000256" key="12">
    <source>
        <dbReference type="ARBA" id="ARBA00032932"/>
    </source>
</evidence>
<proteinExistence type="inferred from homology"/>
<keyword evidence="16" id="KW-1185">Reference proteome</keyword>